<organism evidence="2 3">
    <name type="scientific">Sphingomonas oleivorans</name>
    <dbReference type="NCBI Taxonomy" id="1735121"/>
    <lineage>
        <taxon>Bacteria</taxon>
        <taxon>Pseudomonadati</taxon>
        <taxon>Pseudomonadota</taxon>
        <taxon>Alphaproteobacteria</taxon>
        <taxon>Sphingomonadales</taxon>
        <taxon>Sphingomonadaceae</taxon>
        <taxon>Sphingomonas</taxon>
    </lineage>
</organism>
<protein>
    <recommendedName>
        <fullName evidence="4">DUF937 domain-containing protein</fullName>
    </recommendedName>
</protein>
<dbReference type="Proteomes" id="UP000244162">
    <property type="component" value="Unassembled WGS sequence"/>
</dbReference>
<proteinExistence type="predicted"/>
<comment type="caution">
    <text evidence="2">The sequence shown here is derived from an EMBL/GenBank/DDBJ whole genome shotgun (WGS) entry which is preliminary data.</text>
</comment>
<dbReference type="EMBL" id="NWBU01000004">
    <property type="protein sequence ID" value="PTQ13243.1"/>
    <property type="molecule type" value="Genomic_DNA"/>
</dbReference>
<keyword evidence="3" id="KW-1185">Reference proteome</keyword>
<evidence type="ECO:0000256" key="1">
    <source>
        <dbReference type="SAM" id="MobiDB-lite"/>
    </source>
</evidence>
<reference evidence="2 3" key="1">
    <citation type="submission" date="2017-09" db="EMBL/GenBank/DDBJ databases">
        <title>Sphingomonas panjinensis sp.nov., isolated from oil-contaminated soil.</title>
        <authorList>
            <person name="Wang L."/>
            <person name="Chen L."/>
        </authorList>
    </citation>
    <scope>NUCLEOTIDE SEQUENCE [LARGE SCALE GENOMIC DNA]</scope>
    <source>
        <strain evidence="2 3">FW-11</strain>
    </source>
</reference>
<dbReference type="OrthoDB" id="5526542at2"/>
<feature type="compositionally biased region" description="Polar residues" evidence="1">
    <location>
        <begin position="77"/>
        <end position="89"/>
    </location>
</feature>
<evidence type="ECO:0008006" key="4">
    <source>
        <dbReference type="Google" id="ProtNLM"/>
    </source>
</evidence>
<dbReference type="AlphaFoldDB" id="A0A2T5G263"/>
<name>A0A2T5G263_9SPHN</name>
<gene>
    <name evidence="2" type="ORF">CLG96_03745</name>
</gene>
<accession>A0A2T5G263</accession>
<feature type="region of interest" description="Disordered" evidence="1">
    <location>
        <begin position="66"/>
        <end position="89"/>
    </location>
</feature>
<evidence type="ECO:0000313" key="3">
    <source>
        <dbReference type="Proteomes" id="UP000244162"/>
    </source>
</evidence>
<dbReference type="Pfam" id="PF06078">
    <property type="entry name" value="DUF937"/>
    <property type="match status" value="2"/>
</dbReference>
<sequence>MGWPDGGATRRTHHKEKEIMSLLNLLTQSGGASAISQIGARVGLSPEQTQSAMAALLPALAGGLKQQAQRGELPSAPATSPDQSASDASVAQGNNILGQIFGSKDVSRSVAADAAAKTGIDVGQLKALLPMLATLAAGTVAAKAGSSAGGLEGIVAMLDSDRDGNPLDDIMGMAGKLFGR</sequence>
<evidence type="ECO:0000313" key="2">
    <source>
        <dbReference type="EMBL" id="PTQ13243.1"/>
    </source>
</evidence>
<dbReference type="InterPro" id="IPR009282">
    <property type="entry name" value="DUF937"/>
</dbReference>